<gene>
    <name evidence="1" type="ORF">SDC9_205420</name>
</gene>
<dbReference type="Gene3D" id="3.50.30.40">
    <property type="entry name" value="Ribonuclease E inhibitor RraA/RraA-like"/>
    <property type="match status" value="1"/>
</dbReference>
<organism evidence="1">
    <name type="scientific">bioreactor metagenome</name>
    <dbReference type="NCBI Taxonomy" id="1076179"/>
    <lineage>
        <taxon>unclassified sequences</taxon>
        <taxon>metagenomes</taxon>
        <taxon>ecological metagenomes</taxon>
    </lineage>
</organism>
<dbReference type="Pfam" id="PF03737">
    <property type="entry name" value="RraA-like"/>
    <property type="match status" value="1"/>
</dbReference>
<dbReference type="PANTHER" id="PTHR33254">
    <property type="entry name" value="4-HYDROXY-4-METHYL-2-OXOGLUTARATE ALDOLASE 3-RELATED"/>
    <property type="match status" value="1"/>
</dbReference>
<reference evidence="1" key="1">
    <citation type="submission" date="2019-08" db="EMBL/GenBank/DDBJ databases">
        <authorList>
            <person name="Kucharzyk K."/>
            <person name="Murdoch R.W."/>
            <person name="Higgins S."/>
            <person name="Loffler F."/>
        </authorList>
    </citation>
    <scope>NUCLEOTIDE SEQUENCE</scope>
</reference>
<dbReference type="AlphaFoldDB" id="A0A645J2R6"/>
<accession>A0A645J2R6</accession>
<comment type="caution">
    <text evidence="1">The sequence shown here is derived from an EMBL/GenBank/DDBJ whole genome shotgun (WGS) entry which is preliminary data.</text>
</comment>
<evidence type="ECO:0008006" key="2">
    <source>
        <dbReference type="Google" id="ProtNLM"/>
    </source>
</evidence>
<name>A0A645J2R6_9ZZZZ</name>
<dbReference type="InterPro" id="IPR005493">
    <property type="entry name" value="RraA/RraA-like"/>
</dbReference>
<proteinExistence type="predicted"/>
<sequence>MDQYSAALGKVAKYAVLCAACHGLEGSGYIGELMTAAAMSSGAVGTINDGGIRDIGGIIELGFPTFAKYITPTSAYGTMRIYDYEKPIRFGGLDVAPGDVVVADNDGIVIIPSSIAEAVIEKVLEKLN</sequence>
<dbReference type="InterPro" id="IPR036704">
    <property type="entry name" value="RraA/RraA-like_sf"/>
</dbReference>
<evidence type="ECO:0000313" key="1">
    <source>
        <dbReference type="EMBL" id="MPN57726.1"/>
    </source>
</evidence>
<protein>
    <recommendedName>
        <fullName evidence="2">4-hydroxy-2-oxoglutarate aldolase</fullName>
    </recommendedName>
</protein>
<dbReference type="EMBL" id="VSSQ01129636">
    <property type="protein sequence ID" value="MPN57726.1"/>
    <property type="molecule type" value="Genomic_DNA"/>
</dbReference>
<dbReference type="PANTHER" id="PTHR33254:SF4">
    <property type="entry name" value="4-HYDROXY-4-METHYL-2-OXOGLUTARATE ALDOLASE 3-RELATED"/>
    <property type="match status" value="1"/>
</dbReference>
<dbReference type="SUPFAM" id="SSF89562">
    <property type="entry name" value="RraA-like"/>
    <property type="match status" value="1"/>
</dbReference>